<dbReference type="Proteomes" id="UP000542405">
    <property type="component" value="Unassembled WGS sequence"/>
</dbReference>
<evidence type="ECO:0000313" key="2">
    <source>
        <dbReference type="EMBL" id="NMU88590.1"/>
    </source>
</evidence>
<sequence>MEANGHITTAPARKQPGANGFKYKPRFGVIVLCDDEGHQQRVFDELRAQGHRLKVVAV</sequence>
<dbReference type="AlphaFoldDB" id="A0A848NCH0"/>
<name>A0A848NCH0_9BURK</name>
<dbReference type="RefSeq" id="WP_165601359.1">
    <property type="nucleotide sequence ID" value="NZ_CYSV01000020.1"/>
</dbReference>
<dbReference type="EMBL" id="JABBZE010000006">
    <property type="protein sequence ID" value="NMU88590.1"/>
    <property type="molecule type" value="Genomic_DNA"/>
</dbReference>
<comment type="caution">
    <text evidence="2">The sequence shown here is derived from an EMBL/GenBank/DDBJ whole genome shotgun (WGS) entry which is preliminary data.</text>
</comment>
<evidence type="ECO:0000313" key="3">
    <source>
        <dbReference type="Proteomes" id="UP000542405"/>
    </source>
</evidence>
<gene>
    <name evidence="2" type="ORF">HGQ98_01635</name>
</gene>
<proteinExistence type="predicted"/>
<reference evidence="2 3" key="1">
    <citation type="submission" date="2020-04" db="EMBL/GenBank/DDBJ databases">
        <title>Achromobacter ruhlandii genome sequencing and assembly.</title>
        <authorList>
            <person name="Martins R.C.R."/>
            <person name="Perdigao-Neto L.V."/>
            <person name="Levin A.S.S."/>
            <person name="Costa S.F."/>
        </authorList>
    </citation>
    <scope>NUCLEOTIDE SEQUENCE [LARGE SCALE GENOMIC DNA]</scope>
    <source>
        <strain evidence="2 3">9035ralo</strain>
    </source>
</reference>
<evidence type="ECO:0000256" key="1">
    <source>
        <dbReference type="SAM" id="MobiDB-lite"/>
    </source>
</evidence>
<feature type="region of interest" description="Disordered" evidence="1">
    <location>
        <begin position="1"/>
        <end position="20"/>
    </location>
</feature>
<protein>
    <submittedName>
        <fullName evidence="2">Uncharacterized protein</fullName>
    </submittedName>
</protein>
<organism evidence="2 3">
    <name type="scientific">Achromobacter ruhlandii</name>
    <dbReference type="NCBI Taxonomy" id="72557"/>
    <lineage>
        <taxon>Bacteria</taxon>
        <taxon>Pseudomonadati</taxon>
        <taxon>Pseudomonadota</taxon>
        <taxon>Betaproteobacteria</taxon>
        <taxon>Burkholderiales</taxon>
        <taxon>Alcaligenaceae</taxon>
        <taxon>Achromobacter</taxon>
    </lineage>
</organism>
<accession>A0A848NCH0</accession>